<dbReference type="InterPro" id="IPR054708">
    <property type="entry name" value="MTPAP-like_central"/>
</dbReference>
<organism evidence="3 4">
    <name type="scientific">Strongyloides papillosus</name>
    <name type="common">Intestinal threadworm</name>
    <dbReference type="NCBI Taxonomy" id="174720"/>
    <lineage>
        <taxon>Eukaryota</taxon>
        <taxon>Metazoa</taxon>
        <taxon>Ecdysozoa</taxon>
        <taxon>Nematoda</taxon>
        <taxon>Chromadorea</taxon>
        <taxon>Rhabditida</taxon>
        <taxon>Tylenchina</taxon>
        <taxon>Panagrolaimomorpha</taxon>
        <taxon>Strongyloidoidea</taxon>
        <taxon>Strongyloididae</taxon>
        <taxon>Strongyloides</taxon>
    </lineage>
</organism>
<dbReference type="PANTHER" id="PTHR12271">
    <property type="entry name" value="POLY A POLYMERASE CID PAP -RELATED"/>
    <property type="match status" value="1"/>
</dbReference>
<keyword evidence="1" id="KW-0175">Coiled coil</keyword>
<proteinExistence type="predicted"/>
<dbReference type="SUPFAM" id="SSF81631">
    <property type="entry name" value="PAP/OAS1 substrate-binding domain"/>
    <property type="match status" value="1"/>
</dbReference>
<keyword evidence="3" id="KW-1185">Reference proteome</keyword>
<reference evidence="4" key="1">
    <citation type="submission" date="2017-02" db="UniProtKB">
        <authorList>
            <consortium name="WormBaseParasite"/>
        </authorList>
    </citation>
    <scope>IDENTIFICATION</scope>
</reference>
<evidence type="ECO:0000313" key="3">
    <source>
        <dbReference type="Proteomes" id="UP000046392"/>
    </source>
</evidence>
<dbReference type="CDD" id="cd05402">
    <property type="entry name" value="NT_PAP_TUTase"/>
    <property type="match status" value="1"/>
</dbReference>
<name>A0A0N5B476_STREA</name>
<dbReference type="SUPFAM" id="SSF81301">
    <property type="entry name" value="Nucleotidyltransferase"/>
    <property type="match status" value="1"/>
</dbReference>
<dbReference type="STRING" id="174720.A0A0N5B476"/>
<dbReference type="GO" id="GO:0050265">
    <property type="term" value="F:RNA uridylyltransferase activity"/>
    <property type="evidence" value="ECO:0007669"/>
    <property type="project" value="TreeGrafter"/>
</dbReference>
<dbReference type="InterPro" id="IPR043519">
    <property type="entry name" value="NT_sf"/>
</dbReference>
<evidence type="ECO:0000313" key="4">
    <source>
        <dbReference type="WBParaSite" id="SPAL_0000087800.1"/>
    </source>
</evidence>
<sequence length="396" mass="45369">MSLIYGKNYLLSTIKDFGARFLQSNVHVSDKPKKNTGSSAYESALINYNDKLQILEEKLETADKIRANVVRKTKEKIKLLKECVCDEKSDLFIAGSVATGLTISKDSDVDLVFVSLDDESNDILNDFRKKKYEVMRRMGKLIKVNKNLWNKRRDRFFHIFHATVPITKLNFGDGTKFDIQFYNHHSLRNTNLLRYYAASDPRYRKVYMYVKSLASELNILDGRNGLLTSYQISVLVAHFLQRSLKDQQPVFPVIPQVCSSFVSPNLPLKEVVKNLKEPVDVSGIQCLINSKPLASHLAIQFIDYFANFDFLSKAIFLDKIDPVEMLQVDSPPKLQIFDPYSDESISKGYCALEAFSESMKYVQNLIKEGYCIDDFSNLPGFNKFGKKLRKILLLAK</sequence>
<dbReference type="Proteomes" id="UP000046392">
    <property type="component" value="Unplaced"/>
</dbReference>
<protein>
    <submittedName>
        <fullName evidence="4">NTP_transf_2 domain-containing protein</fullName>
    </submittedName>
</protein>
<dbReference type="AlphaFoldDB" id="A0A0N5B476"/>
<dbReference type="GO" id="GO:0031123">
    <property type="term" value="P:RNA 3'-end processing"/>
    <property type="evidence" value="ECO:0007669"/>
    <property type="project" value="TreeGrafter"/>
</dbReference>
<dbReference type="Pfam" id="PF22600">
    <property type="entry name" value="MTPAP-like_central"/>
    <property type="match status" value="1"/>
</dbReference>
<dbReference type="Gene3D" id="1.10.1410.10">
    <property type="match status" value="1"/>
</dbReference>
<accession>A0A0N5B476</accession>
<feature type="coiled-coil region" evidence="1">
    <location>
        <begin position="38"/>
        <end position="72"/>
    </location>
</feature>
<dbReference type="PANTHER" id="PTHR12271:SF12">
    <property type="entry name" value="POLYMERASE NUCLEOTIDYL TRANSFERASE DOMAIN-CONTAINING PROTEIN"/>
    <property type="match status" value="1"/>
</dbReference>
<dbReference type="Gene3D" id="3.30.460.10">
    <property type="entry name" value="Beta Polymerase, domain 2"/>
    <property type="match status" value="1"/>
</dbReference>
<dbReference type="WBParaSite" id="SPAL_0000087800.1">
    <property type="protein sequence ID" value="SPAL_0000087800.1"/>
    <property type="gene ID" value="SPAL_0000087800"/>
</dbReference>
<feature type="domain" description="Poly(A) RNA polymerase mitochondrial-like central palm" evidence="2">
    <location>
        <begin position="56"/>
        <end position="197"/>
    </location>
</feature>
<evidence type="ECO:0000256" key="1">
    <source>
        <dbReference type="SAM" id="Coils"/>
    </source>
</evidence>
<evidence type="ECO:0000259" key="2">
    <source>
        <dbReference type="Pfam" id="PF22600"/>
    </source>
</evidence>